<sequence length="96" mass="11046">MKKIRPQEGLKFNRSNIEQFLEDYELAAELDEASDYDMACQVARFVEVGEIWTILATLDGYKTSEWSKLKPAMLSYWADVDTALFTEQDIVSLVSK</sequence>
<accession>A0A0C4FDQ4</accession>
<dbReference type="EnsemblFungi" id="PTTG_11360-t43_1">
    <property type="protein sequence ID" value="PTTG_11360-t43_1-p1"/>
    <property type="gene ID" value="PTTG_11360"/>
</dbReference>
<evidence type="ECO:0000313" key="2">
    <source>
        <dbReference type="EnsemblFungi" id="PTTG_11360-t43_1-p1"/>
    </source>
</evidence>
<gene>
    <name evidence="1" type="ORF">PTTG_11360</name>
</gene>
<protein>
    <submittedName>
        <fullName evidence="1 2">Uncharacterized protein</fullName>
    </submittedName>
</protein>
<dbReference type="Proteomes" id="UP000005240">
    <property type="component" value="Unassembled WGS sequence"/>
</dbReference>
<organism evidence="1">
    <name type="scientific">Puccinia triticina (isolate 1-1 / race 1 (BBBD))</name>
    <name type="common">Brown leaf rust fungus</name>
    <dbReference type="NCBI Taxonomy" id="630390"/>
    <lineage>
        <taxon>Eukaryota</taxon>
        <taxon>Fungi</taxon>
        <taxon>Dikarya</taxon>
        <taxon>Basidiomycota</taxon>
        <taxon>Pucciniomycotina</taxon>
        <taxon>Pucciniomycetes</taxon>
        <taxon>Pucciniales</taxon>
        <taxon>Pucciniaceae</taxon>
        <taxon>Puccinia</taxon>
    </lineage>
</organism>
<reference evidence="1" key="2">
    <citation type="submission" date="2016-05" db="EMBL/GenBank/DDBJ databases">
        <title>Comparative analysis highlights variable genome content of wheat rusts and divergence of the mating loci.</title>
        <authorList>
            <person name="Cuomo C.A."/>
            <person name="Bakkeren G."/>
            <person name="Szabo L."/>
            <person name="Khalil H."/>
            <person name="Joly D."/>
            <person name="Goldberg J."/>
            <person name="Young S."/>
            <person name="Zeng Q."/>
            <person name="Fellers J."/>
        </authorList>
    </citation>
    <scope>NUCLEOTIDE SEQUENCE [LARGE SCALE GENOMIC DNA]</scope>
    <source>
        <strain evidence="1">1-1 BBBD Race 1</strain>
    </source>
</reference>
<evidence type="ECO:0000313" key="3">
    <source>
        <dbReference type="Proteomes" id="UP000005240"/>
    </source>
</evidence>
<proteinExistence type="predicted"/>
<dbReference type="EMBL" id="ADAS02000041">
    <property type="protein sequence ID" value="OAV94252.1"/>
    <property type="molecule type" value="Genomic_DNA"/>
</dbReference>
<keyword evidence="3" id="KW-1185">Reference proteome</keyword>
<reference evidence="2" key="4">
    <citation type="submission" date="2025-05" db="UniProtKB">
        <authorList>
            <consortium name="EnsemblFungi"/>
        </authorList>
    </citation>
    <scope>IDENTIFICATION</scope>
    <source>
        <strain evidence="2">isolate 1-1 / race 1 (BBBD)</strain>
    </source>
</reference>
<reference evidence="1" key="1">
    <citation type="submission" date="2009-11" db="EMBL/GenBank/DDBJ databases">
        <authorList>
            <consortium name="The Broad Institute Genome Sequencing Platform"/>
            <person name="Ward D."/>
            <person name="Feldgarden M."/>
            <person name="Earl A."/>
            <person name="Young S.K."/>
            <person name="Zeng Q."/>
            <person name="Koehrsen M."/>
            <person name="Alvarado L."/>
            <person name="Berlin A."/>
            <person name="Bochicchio J."/>
            <person name="Borenstein D."/>
            <person name="Chapman S.B."/>
            <person name="Chen Z."/>
            <person name="Engels R."/>
            <person name="Freedman E."/>
            <person name="Gellesch M."/>
            <person name="Goldberg J."/>
            <person name="Griggs A."/>
            <person name="Gujja S."/>
            <person name="Heilman E."/>
            <person name="Heiman D."/>
            <person name="Hepburn T."/>
            <person name="Howarth C."/>
            <person name="Jen D."/>
            <person name="Larson L."/>
            <person name="Lewis B."/>
            <person name="Mehta T."/>
            <person name="Park D."/>
            <person name="Pearson M."/>
            <person name="Roberts A."/>
            <person name="Saif S."/>
            <person name="Shea T."/>
            <person name="Shenoy N."/>
            <person name="Sisk P."/>
            <person name="Stolte C."/>
            <person name="Sykes S."/>
            <person name="Thomson T."/>
            <person name="Walk T."/>
            <person name="White J."/>
            <person name="Yandava C."/>
            <person name="Izard J."/>
            <person name="Baranova O.V."/>
            <person name="Blanton J.M."/>
            <person name="Tanner A.C."/>
            <person name="Dewhirst F.E."/>
            <person name="Haas B."/>
            <person name="Nusbaum C."/>
            <person name="Birren B."/>
        </authorList>
    </citation>
    <scope>NUCLEOTIDE SEQUENCE [LARGE SCALE GENOMIC DNA]</scope>
    <source>
        <strain evidence="1">1-1 BBBD Race 1</strain>
    </source>
</reference>
<dbReference type="AlphaFoldDB" id="A0A0C4FDQ4"/>
<dbReference type="VEuPathDB" id="FungiDB:PTTG_11360"/>
<evidence type="ECO:0000313" key="1">
    <source>
        <dbReference type="EMBL" id="OAV94252.1"/>
    </source>
</evidence>
<dbReference type="STRING" id="630390.A0A0C4FDQ4"/>
<reference evidence="2 3" key="3">
    <citation type="journal article" date="2017" name="G3 (Bethesda)">
        <title>Comparative analysis highlights variable genome content of wheat rusts and divergence of the mating loci.</title>
        <authorList>
            <person name="Cuomo C.A."/>
            <person name="Bakkeren G."/>
            <person name="Khalil H.B."/>
            <person name="Panwar V."/>
            <person name="Joly D."/>
            <person name="Linning R."/>
            <person name="Sakthikumar S."/>
            <person name="Song X."/>
            <person name="Adiconis X."/>
            <person name="Fan L."/>
            <person name="Goldberg J.M."/>
            <person name="Levin J.Z."/>
            <person name="Young S."/>
            <person name="Zeng Q."/>
            <person name="Anikster Y."/>
            <person name="Bruce M."/>
            <person name="Wang M."/>
            <person name="Yin C."/>
            <person name="McCallum B."/>
            <person name="Szabo L.J."/>
            <person name="Hulbert S."/>
            <person name="Chen X."/>
            <person name="Fellers J.P."/>
        </authorList>
    </citation>
    <scope>NUCLEOTIDE SEQUENCE</scope>
    <source>
        <strain evidence="3">Isolate 1-1 / race 1 (BBBD)</strain>
        <strain evidence="2">isolate 1-1 / race 1 (BBBD)</strain>
    </source>
</reference>
<name>A0A0C4FDQ4_PUCT1</name>